<dbReference type="InterPro" id="IPR018534">
    <property type="entry name" value="Tet_reg_excision_RteC"/>
</dbReference>
<sequence length="198" mass="23383">MNYTILTDTEFFNQINNNEYKELPSAYNDFVERVIEHCHSDTDMQHIAVALMYTEIELQFYQVQDDCEMSVYVRKALAFVKKMQRHLSAIITQVPPLNPSANEKNNTPALQWTGNAIDLVEMIYGISEMGCINNGNIQLNELAPMLYAFFGVNSKDCYRFYTDIKRRKNDSRTYFLDKMQVKLNDKMRRDDELERMRR</sequence>
<proteinExistence type="predicted"/>
<dbReference type="Pfam" id="PF09357">
    <property type="entry name" value="RteC"/>
    <property type="match status" value="1"/>
</dbReference>
<dbReference type="Proteomes" id="UP000460950">
    <property type="component" value="Unassembled WGS sequence"/>
</dbReference>
<name>A0A7K0JG72_PHOVU</name>
<dbReference type="RefSeq" id="WP_154577472.1">
    <property type="nucleotide sequence ID" value="NZ_DAWEEQ010000170.1"/>
</dbReference>
<reference evidence="1 2" key="1">
    <citation type="submission" date="2019-09" db="EMBL/GenBank/DDBJ databases">
        <title>In-depth cultivation of the pig gut microbiome towards novel bacterial diversity and tailored functional studies.</title>
        <authorList>
            <person name="Wylensek D."/>
            <person name="Hitch T.C.A."/>
            <person name="Clavel T."/>
        </authorList>
    </citation>
    <scope>NUCLEOTIDE SEQUENCE [LARGE SCALE GENOMIC DNA]</scope>
    <source>
        <strain evidence="1 2">WCA-389-WT-3C</strain>
    </source>
</reference>
<accession>A0A7K0JG72</accession>
<evidence type="ECO:0000313" key="2">
    <source>
        <dbReference type="Proteomes" id="UP000460950"/>
    </source>
</evidence>
<dbReference type="AlphaFoldDB" id="A0A7K0JG72"/>
<protein>
    <submittedName>
        <fullName evidence="1">RteC protein</fullName>
    </submittedName>
</protein>
<gene>
    <name evidence="1" type="ORF">FYJ30_12090</name>
</gene>
<organism evidence="1 2">
    <name type="scientific">Phocaeicola vulgatus</name>
    <name type="common">Bacteroides vulgatus</name>
    <dbReference type="NCBI Taxonomy" id="821"/>
    <lineage>
        <taxon>Bacteria</taxon>
        <taxon>Pseudomonadati</taxon>
        <taxon>Bacteroidota</taxon>
        <taxon>Bacteroidia</taxon>
        <taxon>Bacteroidales</taxon>
        <taxon>Bacteroidaceae</taxon>
        <taxon>Phocaeicola</taxon>
    </lineage>
</organism>
<comment type="caution">
    <text evidence="1">The sequence shown here is derived from an EMBL/GenBank/DDBJ whole genome shotgun (WGS) entry which is preliminary data.</text>
</comment>
<dbReference type="EMBL" id="VULU01000021">
    <property type="protein sequence ID" value="MSS49014.1"/>
    <property type="molecule type" value="Genomic_DNA"/>
</dbReference>
<evidence type="ECO:0000313" key="1">
    <source>
        <dbReference type="EMBL" id="MSS49014.1"/>
    </source>
</evidence>